<sequence>MIDEWHIIAYVNVYYSQQDESAVSIMQILVPPEVHI</sequence>
<reference evidence="1" key="2">
    <citation type="journal article" date="2015" name="Fish Shellfish Immunol.">
        <title>Early steps in the European eel (Anguilla anguilla)-Vibrio vulnificus interaction in the gills: Role of the RtxA13 toxin.</title>
        <authorList>
            <person name="Callol A."/>
            <person name="Pajuelo D."/>
            <person name="Ebbesson L."/>
            <person name="Teles M."/>
            <person name="MacKenzie S."/>
            <person name="Amaro C."/>
        </authorList>
    </citation>
    <scope>NUCLEOTIDE SEQUENCE</scope>
</reference>
<accession>A0A0E9PF60</accession>
<dbReference type="AlphaFoldDB" id="A0A0E9PF60"/>
<name>A0A0E9PF60_ANGAN</name>
<proteinExistence type="predicted"/>
<reference evidence="1" key="1">
    <citation type="submission" date="2014-11" db="EMBL/GenBank/DDBJ databases">
        <authorList>
            <person name="Amaro Gonzalez C."/>
        </authorList>
    </citation>
    <scope>NUCLEOTIDE SEQUENCE</scope>
</reference>
<organism evidence="1">
    <name type="scientific">Anguilla anguilla</name>
    <name type="common">European freshwater eel</name>
    <name type="synonym">Muraena anguilla</name>
    <dbReference type="NCBI Taxonomy" id="7936"/>
    <lineage>
        <taxon>Eukaryota</taxon>
        <taxon>Metazoa</taxon>
        <taxon>Chordata</taxon>
        <taxon>Craniata</taxon>
        <taxon>Vertebrata</taxon>
        <taxon>Euteleostomi</taxon>
        <taxon>Actinopterygii</taxon>
        <taxon>Neopterygii</taxon>
        <taxon>Teleostei</taxon>
        <taxon>Anguilliformes</taxon>
        <taxon>Anguillidae</taxon>
        <taxon>Anguilla</taxon>
    </lineage>
</organism>
<dbReference type="EMBL" id="GBXM01105388">
    <property type="protein sequence ID" value="JAH03189.1"/>
    <property type="molecule type" value="Transcribed_RNA"/>
</dbReference>
<evidence type="ECO:0000313" key="1">
    <source>
        <dbReference type="EMBL" id="JAH03189.1"/>
    </source>
</evidence>
<protein>
    <submittedName>
        <fullName evidence="1">Uncharacterized protein</fullName>
    </submittedName>
</protein>